<comment type="caution">
    <text evidence="1">The sequence shown here is derived from an EMBL/GenBank/DDBJ whole genome shotgun (WGS) entry which is preliminary data.</text>
</comment>
<dbReference type="AlphaFoldDB" id="A0A4Y2SUK9"/>
<organism evidence="1 2">
    <name type="scientific">Araneus ventricosus</name>
    <name type="common">Orbweaver spider</name>
    <name type="synonym">Epeira ventricosa</name>
    <dbReference type="NCBI Taxonomy" id="182803"/>
    <lineage>
        <taxon>Eukaryota</taxon>
        <taxon>Metazoa</taxon>
        <taxon>Ecdysozoa</taxon>
        <taxon>Arthropoda</taxon>
        <taxon>Chelicerata</taxon>
        <taxon>Arachnida</taxon>
        <taxon>Araneae</taxon>
        <taxon>Araneomorphae</taxon>
        <taxon>Entelegynae</taxon>
        <taxon>Araneoidea</taxon>
        <taxon>Araneidae</taxon>
        <taxon>Araneus</taxon>
    </lineage>
</organism>
<evidence type="ECO:0000313" key="1">
    <source>
        <dbReference type="EMBL" id="GBN91907.1"/>
    </source>
</evidence>
<keyword evidence="2" id="KW-1185">Reference proteome</keyword>
<proteinExistence type="predicted"/>
<name>A0A4Y2SUK9_ARAVE</name>
<protein>
    <submittedName>
        <fullName evidence="1">Uncharacterized protein</fullName>
    </submittedName>
</protein>
<sequence>MARERSLSAEIVECARDRIQELGRKKSSSVQGTEYKNWVEKNRGLCKGQNARTRSKKIGECASVSTLELPAVNSVGEMQ</sequence>
<gene>
    <name evidence="1" type="ORF">AVEN_49889_1</name>
</gene>
<reference evidence="1 2" key="1">
    <citation type="journal article" date="2019" name="Sci. Rep.">
        <title>Orb-weaving spider Araneus ventricosus genome elucidates the spidroin gene catalogue.</title>
        <authorList>
            <person name="Kono N."/>
            <person name="Nakamura H."/>
            <person name="Ohtoshi R."/>
            <person name="Moran D.A.P."/>
            <person name="Shinohara A."/>
            <person name="Yoshida Y."/>
            <person name="Fujiwara M."/>
            <person name="Mori M."/>
            <person name="Tomita M."/>
            <person name="Arakawa K."/>
        </authorList>
    </citation>
    <scope>NUCLEOTIDE SEQUENCE [LARGE SCALE GENOMIC DNA]</scope>
</reference>
<evidence type="ECO:0000313" key="2">
    <source>
        <dbReference type="Proteomes" id="UP000499080"/>
    </source>
</evidence>
<dbReference type="EMBL" id="BGPR01024126">
    <property type="protein sequence ID" value="GBN91907.1"/>
    <property type="molecule type" value="Genomic_DNA"/>
</dbReference>
<dbReference type="Proteomes" id="UP000499080">
    <property type="component" value="Unassembled WGS sequence"/>
</dbReference>
<accession>A0A4Y2SUK9</accession>